<dbReference type="Pfam" id="PF18193">
    <property type="entry name" value="Fibrillin_U_N"/>
    <property type="match status" value="1"/>
</dbReference>
<feature type="signal peptide" evidence="6">
    <location>
        <begin position="1"/>
        <end position="31"/>
    </location>
</feature>
<protein>
    <recommendedName>
        <fullName evidence="7">Fibrillin 1 unique N-terminal domain-containing protein</fullName>
    </recommendedName>
</protein>
<feature type="domain" description="Fibrillin 1 unique N-terminal" evidence="7">
    <location>
        <begin position="55"/>
        <end position="91"/>
    </location>
</feature>
<accession>A0ABV0XH30</accession>
<dbReference type="Gene3D" id="2.10.25.10">
    <property type="entry name" value="Laminin"/>
    <property type="match status" value="1"/>
</dbReference>
<evidence type="ECO:0000313" key="8">
    <source>
        <dbReference type="EMBL" id="MEQ2280763.1"/>
    </source>
</evidence>
<evidence type="ECO:0000259" key="7">
    <source>
        <dbReference type="Pfam" id="PF18193"/>
    </source>
</evidence>
<name>A0ABV0XH30_9TELE</name>
<feature type="compositionally biased region" description="Basic and acidic residues" evidence="5">
    <location>
        <begin position="41"/>
        <end position="50"/>
    </location>
</feature>
<evidence type="ECO:0000256" key="3">
    <source>
        <dbReference type="ARBA" id="ARBA00022729"/>
    </source>
</evidence>
<feature type="region of interest" description="Disordered" evidence="5">
    <location>
        <begin position="32"/>
        <end position="58"/>
    </location>
</feature>
<evidence type="ECO:0000256" key="1">
    <source>
        <dbReference type="ARBA" id="ARBA00004613"/>
    </source>
</evidence>
<evidence type="ECO:0000256" key="6">
    <source>
        <dbReference type="SAM" id="SignalP"/>
    </source>
</evidence>
<comment type="caution">
    <text evidence="8">The sequence shown here is derived from an EMBL/GenBank/DDBJ whole genome shotgun (WGS) entry which is preliminary data.</text>
</comment>
<organism evidence="8 9">
    <name type="scientific">Ameca splendens</name>
    <dbReference type="NCBI Taxonomy" id="208324"/>
    <lineage>
        <taxon>Eukaryota</taxon>
        <taxon>Metazoa</taxon>
        <taxon>Chordata</taxon>
        <taxon>Craniata</taxon>
        <taxon>Vertebrata</taxon>
        <taxon>Euteleostomi</taxon>
        <taxon>Actinopterygii</taxon>
        <taxon>Neopterygii</taxon>
        <taxon>Teleostei</taxon>
        <taxon>Neoteleostei</taxon>
        <taxon>Acanthomorphata</taxon>
        <taxon>Ovalentaria</taxon>
        <taxon>Atherinomorphae</taxon>
        <taxon>Cyprinodontiformes</taxon>
        <taxon>Goodeidae</taxon>
        <taxon>Ameca</taxon>
    </lineage>
</organism>
<evidence type="ECO:0000256" key="2">
    <source>
        <dbReference type="ARBA" id="ARBA00022525"/>
    </source>
</evidence>
<proteinExistence type="predicted"/>
<keyword evidence="2" id="KW-0964">Secreted</keyword>
<keyword evidence="4" id="KW-0325">Glycoprotein</keyword>
<keyword evidence="9" id="KW-1185">Reference proteome</keyword>
<evidence type="ECO:0000313" key="9">
    <source>
        <dbReference type="Proteomes" id="UP001469553"/>
    </source>
</evidence>
<evidence type="ECO:0000256" key="5">
    <source>
        <dbReference type="SAM" id="MobiDB-lite"/>
    </source>
</evidence>
<feature type="chain" id="PRO_5045059546" description="Fibrillin 1 unique N-terminal domain-containing protein" evidence="6">
    <location>
        <begin position="32"/>
        <end position="123"/>
    </location>
</feature>
<sequence>MPGRKRAGRLLQLAVALLALLSLFGELGGAAKEVDTEDSEPVTRHTDTRANRAKRRGGTDVLRGPNVCGSRNSAYCCPGWKTLTGGNQCIVLRRQKNCATELLLFGWRDAGPGSNDMISVWHS</sequence>
<dbReference type="Proteomes" id="UP001469553">
    <property type="component" value="Unassembled WGS sequence"/>
</dbReference>
<dbReference type="InterPro" id="IPR052080">
    <property type="entry name" value="vWF_C/EGF_Fibrillin"/>
</dbReference>
<dbReference type="PANTHER" id="PTHR47333">
    <property type="entry name" value="VON WILLEBRAND FACTOR C AND EGF DOMAIN-CONTAINING PROTEIN"/>
    <property type="match status" value="1"/>
</dbReference>
<evidence type="ECO:0000256" key="4">
    <source>
        <dbReference type="ARBA" id="ARBA00023180"/>
    </source>
</evidence>
<dbReference type="EMBL" id="JAHRIP010002135">
    <property type="protein sequence ID" value="MEQ2280763.1"/>
    <property type="molecule type" value="Genomic_DNA"/>
</dbReference>
<gene>
    <name evidence="8" type="ORF">AMECASPLE_023307</name>
</gene>
<dbReference type="InterPro" id="IPR040872">
    <property type="entry name" value="Fibrillin_U_N"/>
</dbReference>
<comment type="subcellular location">
    <subcellularLocation>
        <location evidence="1">Secreted</location>
    </subcellularLocation>
</comment>
<dbReference type="PANTHER" id="PTHR47333:SF2">
    <property type="entry name" value="FIBRILLIN-1"/>
    <property type="match status" value="1"/>
</dbReference>
<keyword evidence="3 6" id="KW-0732">Signal</keyword>
<reference evidence="8 9" key="1">
    <citation type="submission" date="2021-06" db="EMBL/GenBank/DDBJ databases">
        <authorList>
            <person name="Palmer J.M."/>
        </authorList>
    </citation>
    <scope>NUCLEOTIDE SEQUENCE [LARGE SCALE GENOMIC DNA]</scope>
    <source>
        <strain evidence="8 9">AS_MEX2019</strain>
        <tissue evidence="8">Muscle</tissue>
    </source>
</reference>